<reference evidence="4 5" key="1">
    <citation type="submission" date="2019-09" db="EMBL/GenBank/DDBJ databases">
        <title>Genome sequencing of strain KACC 21233.</title>
        <authorList>
            <person name="Heo J."/>
            <person name="Kim S.-J."/>
            <person name="Kim J.-S."/>
            <person name="Hong S.-B."/>
            <person name="Kwon S.-W."/>
        </authorList>
    </citation>
    <scope>NUCLEOTIDE SEQUENCE [LARGE SCALE GENOMIC DNA]</scope>
    <source>
        <strain evidence="4 5">KACC 21233</strain>
    </source>
</reference>
<dbReference type="InterPro" id="IPR035965">
    <property type="entry name" value="PAS-like_dom_sf"/>
</dbReference>
<dbReference type="SMART" id="SM00267">
    <property type="entry name" value="GGDEF"/>
    <property type="match status" value="1"/>
</dbReference>
<dbReference type="PROSITE" id="PS50112">
    <property type="entry name" value="PAS"/>
    <property type="match status" value="1"/>
</dbReference>
<dbReference type="InterPro" id="IPR035919">
    <property type="entry name" value="EAL_sf"/>
</dbReference>
<dbReference type="PANTHER" id="PTHR44757:SF2">
    <property type="entry name" value="BIOFILM ARCHITECTURE MAINTENANCE PROTEIN MBAA"/>
    <property type="match status" value="1"/>
</dbReference>
<feature type="domain" description="EAL" evidence="2">
    <location>
        <begin position="471"/>
        <end position="725"/>
    </location>
</feature>
<dbReference type="CDD" id="cd01949">
    <property type="entry name" value="GGDEF"/>
    <property type="match status" value="1"/>
</dbReference>
<dbReference type="KEGG" id="acek:FLP30_00700"/>
<dbReference type="RefSeq" id="WP_149277896.1">
    <property type="nucleotide sequence ID" value="NZ_CP043506.1"/>
</dbReference>
<dbReference type="CDD" id="cd01948">
    <property type="entry name" value="EAL"/>
    <property type="match status" value="1"/>
</dbReference>
<dbReference type="CDD" id="cd00130">
    <property type="entry name" value="PAS"/>
    <property type="match status" value="1"/>
</dbReference>
<dbReference type="Gene3D" id="3.20.20.450">
    <property type="entry name" value="EAL domain"/>
    <property type="match status" value="1"/>
</dbReference>
<dbReference type="InterPro" id="IPR000014">
    <property type="entry name" value="PAS"/>
</dbReference>
<dbReference type="Gene3D" id="3.30.70.270">
    <property type="match status" value="1"/>
</dbReference>
<dbReference type="GO" id="GO:0006355">
    <property type="term" value="P:regulation of DNA-templated transcription"/>
    <property type="evidence" value="ECO:0007669"/>
    <property type="project" value="InterPro"/>
</dbReference>
<evidence type="ECO:0000259" key="2">
    <source>
        <dbReference type="PROSITE" id="PS50883"/>
    </source>
</evidence>
<dbReference type="InterPro" id="IPR052155">
    <property type="entry name" value="Biofilm_reg_signaling"/>
</dbReference>
<gene>
    <name evidence="4" type="ORF">FLP30_00700</name>
</gene>
<proteinExistence type="predicted"/>
<dbReference type="AlphaFoldDB" id="A0A5C1YM19"/>
<dbReference type="NCBIfam" id="TIGR00254">
    <property type="entry name" value="GGDEF"/>
    <property type="match status" value="1"/>
</dbReference>
<dbReference type="SUPFAM" id="SSF141868">
    <property type="entry name" value="EAL domain-like"/>
    <property type="match status" value="1"/>
</dbReference>
<dbReference type="SMART" id="SM00052">
    <property type="entry name" value="EAL"/>
    <property type="match status" value="1"/>
</dbReference>
<organism evidence="4 5">
    <name type="scientific">Acetobacter vaccinii</name>
    <dbReference type="NCBI Taxonomy" id="2592655"/>
    <lineage>
        <taxon>Bacteria</taxon>
        <taxon>Pseudomonadati</taxon>
        <taxon>Pseudomonadota</taxon>
        <taxon>Alphaproteobacteria</taxon>
        <taxon>Acetobacterales</taxon>
        <taxon>Acetobacteraceae</taxon>
        <taxon>Acetobacter</taxon>
    </lineage>
</organism>
<dbReference type="InterPro" id="IPR029787">
    <property type="entry name" value="Nucleotide_cyclase"/>
</dbReference>
<dbReference type="PIRSF" id="PIRSF005925">
    <property type="entry name" value="Dos"/>
    <property type="match status" value="1"/>
</dbReference>
<evidence type="ECO:0000313" key="5">
    <source>
        <dbReference type="Proteomes" id="UP000324536"/>
    </source>
</evidence>
<feature type="domain" description="GGDEF" evidence="3">
    <location>
        <begin position="330"/>
        <end position="462"/>
    </location>
</feature>
<dbReference type="InterPro" id="IPR043128">
    <property type="entry name" value="Rev_trsase/Diguanyl_cyclase"/>
</dbReference>
<dbReference type="InterPro" id="IPR013767">
    <property type="entry name" value="PAS_fold"/>
</dbReference>
<keyword evidence="5" id="KW-1185">Reference proteome</keyword>
<dbReference type="SUPFAM" id="SSF55785">
    <property type="entry name" value="PYP-like sensor domain (PAS domain)"/>
    <property type="match status" value="1"/>
</dbReference>
<dbReference type="PROSITE" id="PS50883">
    <property type="entry name" value="EAL"/>
    <property type="match status" value="1"/>
</dbReference>
<evidence type="ECO:0000313" key="4">
    <source>
        <dbReference type="EMBL" id="QEO16455.1"/>
    </source>
</evidence>
<sequence>MSLPSAPEVAVLHDIALYADMLQQAADGVIIIDHNNRVVFFNDAAERLWGVPAAEVVGRNVSCLVPMEHQGRHDGYIDQNRQTGVNRIVGTSREVTFTRSTGDYVAAEMSISTALIGPEKHRYYMAFVKGMSEESHRRKLLELQSQVFTQLAGDATEQDIADRLCAEAEKLVPNTVATLLQVTEDRGLEILSGEGLPRRKVSMLMRLTLTDADVAALIAQPEEARALVWLGGMDDGQELELLDCWASAICNHAGELVGIFALYSRNRDKLTDWPQKIVSGCVPSCAAIIEKGKTQQRLRRLGRYDSLTGLLNRTSLSAILKRMTSQETPQPFALLVLDLDLFQDINNFLGHDQGDAVLRNVAQRLSMQCRSNFIISRLGGDDFVIVIPEGNRDIASSFAESLTVAMTEPIEVNGQELVLSFSIGISLYPDDGREVEQIFTHAEVAMRDAKKTARGSFRLLDTVVNDEVRSRLIIGSALRRAIRNSELKLFYQPQICNGSRTLYGVEALSRWRHSTLGAISPARFIPIAEETGQIEALGRWSMEEACRQMVEWDQAGIVVPVVSVNVSAAQFAVPGLDRDIADLLSKYQLAPERLTIEITEGAMMHQTAQSKAILAAIREIGVGLSLDDFGTGFSSLSRLAQLPLTEIKIDRSFVMNFGQDVSSLIVTEAAITIGKRLGVRVVTEGVEDATQEAKLSEIGCDVMQGYLFGRPMPPADIGPWMKAFASKD</sequence>
<dbReference type="Pfam" id="PF00563">
    <property type="entry name" value="EAL"/>
    <property type="match status" value="1"/>
</dbReference>
<accession>A0A5C1YM19</accession>
<evidence type="ECO:0000259" key="1">
    <source>
        <dbReference type="PROSITE" id="PS50112"/>
    </source>
</evidence>
<dbReference type="InterPro" id="IPR001633">
    <property type="entry name" value="EAL_dom"/>
</dbReference>
<dbReference type="Proteomes" id="UP000324536">
    <property type="component" value="Chromosome"/>
</dbReference>
<name>A0A5C1YM19_9PROT</name>
<dbReference type="EMBL" id="CP043506">
    <property type="protein sequence ID" value="QEO16455.1"/>
    <property type="molecule type" value="Genomic_DNA"/>
</dbReference>
<dbReference type="SUPFAM" id="SSF55073">
    <property type="entry name" value="Nucleotide cyclase"/>
    <property type="match status" value="1"/>
</dbReference>
<dbReference type="NCBIfam" id="TIGR00229">
    <property type="entry name" value="sensory_box"/>
    <property type="match status" value="1"/>
</dbReference>
<dbReference type="SMART" id="SM00091">
    <property type="entry name" value="PAS"/>
    <property type="match status" value="1"/>
</dbReference>
<feature type="domain" description="PAS" evidence="1">
    <location>
        <begin position="14"/>
        <end position="60"/>
    </location>
</feature>
<dbReference type="PROSITE" id="PS50887">
    <property type="entry name" value="GGDEF"/>
    <property type="match status" value="1"/>
</dbReference>
<evidence type="ECO:0000259" key="3">
    <source>
        <dbReference type="PROSITE" id="PS50887"/>
    </source>
</evidence>
<dbReference type="InterPro" id="IPR000160">
    <property type="entry name" value="GGDEF_dom"/>
</dbReference>
<dbReference type="InterPro" id="IPR012226">
    <property type="entry name" value="Diguanyl_cyclase/Pdiesterase"/>
</dbReference>
<dbReference type="PANTHER" id="PTHR44757">
    <property type="entry name" value="DIGUANYLATE CYCLASE DGCP"/>
    <property type="match status" value="1"/>
</dbReference>
<dbReference type="Gene3D" id="3.30.450.20">
    <property type="entry name" value="PAS domain"/>
    <property type="match status" value="1"/>
</dbReference>
<dbReference type="Pfam" id="PF00990">
    <property type="entry name" value="GGDEF"/>
    <property type="match status" value="1"/>
</dbReference>
<dbReference type="OrthoDB" id="9793210at2"/>
<dbReference type="Pfam" id="PF00989">
    <property type="entry name" value="PAS"/>
    <property type="match status" value="1"/>
</dbReference>
<protein>
    <submittedName>
        <fullName evidence="4">EAL domain-containing protein</fullName>
    </submittedName>
</protein>